<dbReference type="InterPro" id="IPR036249">
    <property type="entry name" value="Thioredoxin-like_sf"/>
</dbReference>
<dbReference type="SUPFAM" id="SSF52833">
    <property type="entry name" value="Thioredoxin-like"/>
    <property type="match status" value="1"/>
</dbReference>
<accession>M3AFD4</accession>
<dbReference type="InterPro" id="IPR004045">
    <property type="entry name" value="Glutathione_S-Trfase_N"/>
</dbReference>
<dbReference type="Pfam" id="PF13409">
    <property type="entry name" value="GST_N_2"/>
    <property type="match status" value="1"/>
</dbReference>
<dbReference type="KEGG" id="pfj:MYCFIDRAFT_136482"/>
<dbReference type="InterPro" id="IPR054416">
    <property type="entry name" value="GST_UstS-like_C"/>
</dbReference>
<feature type="domain" description="GST N-terminal" evidence="1">
    <location>
        <begin position="20"/>
        <end position="95"/>
    </location>
</feature>
<dbReference type="VEuPathDB" id="FungiDB:MYCFIDRAFT_136482"/>
<dbReference type="eggNOG" id="ENOG502QQN3">
    <property type="taxonomic scope" value="Eukaryota"/>
</dbReference>
<dbReference type="Gene3D" id="3.40.30.10">
    <property type="entry name" value="Glutaredoxin"/>
    <property type="match status" value="1"/>
</dbReference>
<dbReference type="OrthoDB" id="4951845at2759"/>
<evidence type="ECO:0000313" key="4">
    <source>
        <dbReference type="Proteomes" id="UP000016932"/>
    </source>
</evidence>
<name>M3AFD4_PSEFD</name>
<dbReference type="Gene3D" id="1.20.1050.10">
    <property type="match status" value="1"/>
</dbReference>
<reference evidence="3 4" key="1">
    <citation type="journal article" date="2012" name="PLoS Pathog.">
        <title>Diverse lifestyles and strategies of plant pathogenesis encoded in the genomes of eighteen Dothideomycetes fungi.</title>
        <authorList>
            <person name="Ohm R.A."/>
            <person name="Feau N."/>
            <person name="Henrissat B."/>
            <person name="Schoch C.L."/>
            <person name="Horwitz B.A."/>
            <person name="Barry K.W."/>
            <person name="Condon B.J."/>
            <person name="Copeland A.C."/>
            <person name="Dhillon B."/>
            <person name="Glaser F."/>
            <person name="Hesse C.N."/>
            <person name="Kosti I."/>
            <person name="LaButti K."/>
            <person name="Lindquist E.A."/>
            <person name="Lucas S."/>
            <person name="Salamov A.A."/>
            <person name="Bradshaw R.E."/>
            <person name="Ciuffetti L."/>
            <person name="Hamelin R.C."/>
            <person name="Kema G.H.J."/>
            <person name="Lawrence C."/>
            <person name="Scott J.A."/>
            <person name="Spatafora J.W."/>
            <person name="Turgeon B.G."/>
            <person name="de Wit P.J.G.M."/>
            <person name="Zhong S."/>
            <person name="Goodwin S.B."/>
            <person name="Grigoriev I.V."/>
        </authorList>
    </citation>
    <scope>NUCLEOTIDE SEQUENCE [LARGE SCALE GENOMIC DNA]</scope>
    <source>
        <strain evidence="3 4">CIRAD86</strain>
    </source>
</reference>
<dbReference type="Pfam" id="PF22041">
    <property type="entry name" value="GST_C_7"/>
    <property type="match status" value="1"/>
</dbReference>
<feature type="domain" description="Glutathione S-transferase UstS-like C-terminal" evidence="2">
    <location>
        <begin position="116"/>
        <end position="242"/>
    </location>
</feature>
<dbReference type="Proteomes" id="UP000016932">
    <property type="component" value="Unassembled WGS sequence"/>
</dbReference>
<evidence type="ECO:0000259" key="1">
    <source>
        <dbReference type="Pfam" id="PF13409"/>
    </source>
</evidence>
<dbReference type="SUPFAM" id="SSF47616">
    <property type="entry name" value="GST C-terminal domain-like"/>
    <property type="match status" value="1"/>
</dbReference>
<protein>
    <submittedName>
        <fullName evidence="3">Uncharacterized protein</fullName>
    </submittedName>
</protein>
<dbReference type="RefSeq" id="XP_007926564.1">
    <property type="nucleotide sequence ID" value="XM_007928373.1"/>
</dbReference>
<keyword evidence="4" id="KW-1185">Reference proteome</keyword>
<evidence type="ECO:0000313" key="3">
    <source>
        <dbReference type="EMBL" id="EME83291.1"/>
    </source>
</evidence>
<evidence type="ECO:0000259" key="2">
    <source>
        <dbReference type="Pfam" id="PF22041"/>
    </source>
</evidence>
<gene>
    <name evidence="3" type="ORF">MYCFIDRAFT_136482</name>
</gene>
<dbReference type="HOGENOM" id="CLU_011226_4_3_1"/>
<dbReference type="AlphaFoldDB" id="M3AFD4"/>
<dbReference type="GeneID" id="19331022"/>
<proteinExistence type="predicted"/>
<dbReference type="EMBL" id="KB446558">
    <property type="protein sequence ID" value="EME83291.1"/>
    <property type="molecule type" value="Genomic_DNA"/>
</dbReference>
<sequence length="247" mass="27743">MSKEIIFYDLPSRGSKPTAWSLNPWKTRLVLNYKNIHYKTQWVEYPDIATTFKSLNIPPNDPALNPNAAYSIPAIALPDGRHIMDSLAIAHELENLYPSPPLTFDKADQMQSAVLKVNKALAPIIIPRVPELILNDSSKEYFLTTRAKRFGMPLPELAKTADVEKCWEGAKEGLREISALLNGTHDGGSFVLGGDQEPGFADFVLAGFWRFCERVDVDGDLWARLKGFDGKFGRHRSAVAKWLERDD</sequence>
<dbReference type="InterPro" id="IPR036282">
    <property type="entry name" value="Glutathione-S-Trfase_C_sf"/>
</dbReference>
<organism evidence="3 4">
    <name type="scientific">Pseudocercospora fijiensis (strain CIRAD86)</name>
    <name type="common">Black leaf streak disease fungus</name>
    <name type="synonym">Mycosphaerella fijiensis</name>
    <dbReference type="NCBI Taxonomy" id="383855"/>
    <lineage>
        <taxon>Eukaryota</taxon>
        <taxon>Fungi</taxon>
        <taxon>Dikarya</taxon>
        <taxon>Ascomycota</taxon>
        <taxon>Pezizomycotina</taxon>
        <taxon>Dothideomycetes</taxon>
        <taxon>Dothideomycetidae</taxon>
        <taxon>Mycosphaerellales</taxon>
        <taxon>Mycosphaerellaceae</taxon>
        <taxon>Pseudocercospora</taxon>
    </lineage>
</organism>